<gene>
    <name evidence="1" type="ORF">UFOPK1572_00620</name>
    <name evidence="2" type="ORF">UFOPK1704_00326</name>
</gene>
<evidence type="ECO:0000313" key="2">
    <source>
        <dbReference type="EMBL" id="CAB4568890.1"/>
    </source>
</evidence>
<protein>
    <submittedName>
        <fullName evidence="1">Unannotated protein</fullName>
    </submittedName>
</protein>
<accession>A0A6J6D8Q5</accession>
<dbReference type="EMBL" id="CAEZTC010000060">
    <property type="protein sequence ID" value="CAB4557978.1"/>
    <property type="molecule type" value="Genomic_DNA"/>
</dbReference>
<dbReference type="EMBL" id="CAEZTQ010000043">
    <property type="protein sequence ID" value="CAB4568890.1"/>
    <property type="molecule type" value="Genomic_DNA"/>
</dbReference>
<organism evidence="1">
    <name type="scientific">freshwater metagenome</name>
    <dbReference type="NCBI Taxonomy" id="449393"/>
    <lineage>
        <taxon>unclassified sequences</taxon>
        <taxon>metagenomes</taxon>
        <taxon>ecological metagenomes</taxon>
    </lineage>
</organism>
<dbReference type="AlphaFoldDB" id="A0A6J6D8Q5"/>
<proteinExistence type="predicted"/>
<reference evidence="1" key="1">
    <citation type="submission" date="2020-05" db="EMBL/GenBank/DDBJ databases">
        <authorList>
            <person name="Chiriac C."/>
            <person name="Salcher M."/>
            <person name="Ghai R."/>
            <person name="Kavagutti S V."/>
        </authorList>
    </citation>
    <scope>NUCLEOTIDE SEQUENCE</scope>
</reference>
<name>A0A6J6D8Q5_9ZZZZ</name>
<sequence>MKFFEHLASAAWKKSSEVASSLQRQAPGARMIGEFAVKQATKEAEKLAQRIREVHSSLRQK</sequence>
<evidence type="ECO:0000313" key="1">
    <source>
        <dbReference type="EMBL" id="CAB4557978.1"/>
    </source>
</evidence>